<feature type="transmembrane region" description="Helical" evidence="5">
    <location>
        <begin position="79"/>
        <end position="100"/>
    </location>
</feature>
<accession>A0A3B0TTH4</accession>
<keyword evidence="4 5" id="KW-0472">Membrane</keyword>
<feature type="transmembrane region" description="Helical" evidence="5">
    <location>
        <begin position="369"/>
        <end position="392"/>
    </location>
</feature>
<keyword evidence="2 5" id="KW-0812">Transmembrane</keyword>
<feature type="transmembrane region" description="Helical" evidence="5">
    <location>
        <begin position="204"/>
        <end position="229"/>
    </location>
</feature>
<dbReference type="EMBL" id="UOEO01000128">
    <property type="protein sequence ID" value="VAW20020.1"/>
    <property type="molecule type" value="Genomic_DNA"/>
</dbReference>
<dbReference type="AlphaFoldDB" id="A0A3B0TTH4"/>
<dbReference type="NCBIfam" id="NF004440">
    <property type="entry name" value="PRK05777.1-3"/>
    <property type="match status" value="1"/>
</dbReference>
<dbReference type="GO" id="GO:0016020">
    <property type="term" value="C:membrane"/>
    <property type="evidence" value="ECO:0007669"/>
    <property type="project" value="UniProtKB-SubCell"/>
</dbReference>
<feature type="transmembrane region" description="Helical" evidence="5">
    <location>
        <begin position="327"/>
        <end position="348"/>
    </location>
</feature>
<sequence>MSSDLNSFAYLSPAFPELLLAIGAAVLLMAGAFMKSLTAPRLVGVAIGMLLAVAVLVIINPVNGVLFNGSFIQDDFARYMKALVLTGSAFVLVLSVSSAADQGLAKFEYAVLIILATLGMMIMVSANDLMMLYIGLELQALSLYILAAMKRESARATEAGLKYFVLGALSSGMLLYGASLLYGFTGQTQLDKIAEIIMLDNRSIGVTFGLVFLLAGVAFKISAVPFHMWTPDVYEGAPTPVTAFFATAPKIAAMALLIRLVMESFGPLARDWQQIVIFLSIASMLLAAFAGIGQKNIKRLIAYSSIGHVGFALVGLSAGSLVGIEGVAIYMAVYLVMTLGLFACILSLKSSAGYVENISDLAGLSRTRPFVAATMAILLFSLIGLPPMAGFFAKWQVFLAAIEAQLYVLAVIGVLASAVSAFYYLRIVRIMYFDEPVHEFAPIAGELNFVMGLTGFLVLSYYLTVGRPLVDAARIAAASFF</sequence>
<keyword evidence="3 5" id="KW-1133">Transmembrane helix</keyword>
<keyword evidence="7" id="KW-0830">Ubiquinone</keyword>
<gene>
    <name evidence="7" type="ORF">MNBD_ALPHA12-446</name>
</gene>
<dbReference type="EC" id="1.6.5.3" evidence="7"/>
<evidence type="ECO:0000313" key="7">
    <source>
        <dbReference type="EMBL" id="VAW20020.1"/>
    </source>
</evidence>
<keyword evidence="7" id="KW-0560">Oxidoreductase</keyword>
<feature type="transmembrane region" description="Helical" evidence="5">
    <location>
        <begin position="241"/>
        <end position="262"/>
    </location>
</feature>
<feature type="transmembrane region" description="Helical" evidence="5">
    <location>
        <begin position="446"/>
        <end position="464"/>
    </location>
</feature>
<feature type="transmembrane region" description="Helical" evidence="5">
    <location>
        <begin position="274"/>
        <end position="293"/>
    </location>
</feature>
<feature type="domain" description="NADH:quinone oxidoreductase/Mrp antiporter transmembrane" evidence="6">
    <location>
        <begin position="126"/>
        <end position="419"/>
    </location>
</feature>
<dbReference type="InterPro" id="IPR001750">
    <property type="entry name" value="ND/Mrp_TM"/>
</dbReference>
<name>A0A3B0TTH4_9ZZZZ</name>
<dbReference type="NCBIfam" id="TIGR01770">
    <property type="entry name" value="NDH_I_N"/>
    <property type="match status" value="1"/>
</dbReference>
<dbReference type="Pfam" id="PF00361">
    <property type="entry name" value="Proton_antipo_M"/>
    <property type="match status" value="1"/>
</dbReference>
<dbReference type="PRINTS" id="PR01434">
    <property type="entry name" value="NADHDHGNASE5"/>
</dbReference>
<proteinExistence type="inferred from homology"/>
<evidence type="ECO:0000256" key="1">
    <source>
        <dbReference type="ARBA" id="ARBA00004141"/>
    </source>
</evidence>
<evidence type="ECO:0000259" key="6">
    <source>
        <dbReference type="Pfam" id="PF00361"/>
    </source>
</evidence>
<feature type="transmembrane region" description="Helical" evidence="5">
    <location>
        <begin position="14"/>
        <end position="34"/>
    </location>
</feature>
<feature type="transmembrane region" description="Helical" evidence="5">
    <location>
        <begin position="161"/>
        <end position="184"/>
    </location>
</feature>
<feature type="transmembrane region" description="Helical" evidence="5">
    <location>
        <begin position="300"/>
        <end position="321"/>
    </location>
</feature>
<dbReference type="PANTHER" id="PTHR22773">
    <property type="entry name" value="NADH DEHYDROGENASE"/>
    <property type="match status" value="1"/>
</dbReference>
<evidence type="ECO:0000256" key="5">
    <source>
        <dbReference type="SAM" id="Phobius"/>
    </source>
</evidence>
<dbReference type="GO" id="GO:0016491">
    <property type="term" value="F:oxidoreductase activity"/>
    <property type="evidence" value="ECO:0007669"/>
    <property type="project" value="UniProtKB-KW"/>
</dbReference>
<evidence type="ECO:0000256" key="3">
    <source>
        <dbReference type="ARBA" id="ARBA00022989"/>
    </source>
</evidence>
<feature type="transmembrane region" description="Helical" evidence="5">
    <location>
        <begin position="404"/>
        <end position="425"/>
    </location>
</feature>
<dbReference type="InterPro" id="IPR010096">
    <property type="entry name" value="NADH-Q_OxRdtase_suN/2"/>
</dbReference>
<dbReference type="GO" id="GO:0008137">
    <property type="term" value="F:NADH dehydrogenase (ubiquinone) activity"/>
    <property type="evidence" value="ECO:0007669"/>
    <property type="project" value="InterPro"/>
</dbReference>
<evidence type="ECO:0000256" key="2">
    <source>
        <dbReference type="ARBA" id="ARBA00022692"/>
    </source>
</evidence>
<organism evidence="7">
    <name type="scientific">hydrothermal vent metagenome</name>
    <dbReference type="NCBI Taxonomy" id="652676"/>
    <lineage>
        <taxon>unclassified sequences</taxon>
        <taxon>metagenomes</taxon>
        <taxon>ecological metagenomes</taxon>
    </lineage>
</organism>
<comment type="subcellular location">
    <subcellularLocation>
        <location evidence="1">Membrane</location>
        <topology evidence="1">Multi-pass membrane protein</topology>
    </subcellularLocation>
</comment>
<feature type="transmembrane region" description="Helical" evidence="5">
    <location>
        <begin position="107"/>
        <end position="124"/>
    </location>
</feature>
<dbReference type="GO" id="GO:0042773">
    <property type="term" value="P:ATP synthesis coupled electron transport"/>
    <property type="evidence" value="ECO:0007669"/>
    <property type="project" value="InterPro"/>
</dbReference>
<feature type="transmembrane region" description="Helical" evidence="5">
    <location>
        <begin position="41"/>
        <end position="59"/>
    </location>
</feature>
<dbReference type="HAMAP" id="MF_00445">
    <property type="entry name" value="NDH1_NuoN_1"/>
    <property type="match status" value="1"/>
</dbReference>
<protein>
    <submittedName>
        <fullName evidence="7">NADH-ubiquinone oxidoreductase chain N</fullName>
        <ecNumber evidence="7">1.6.5.3</ecNumber>
    </submittedName>
</protein>
<reference evidence="7" key="1">
    <citation type="submission" date="2018-06" db="EMBL/GenBank/DDBJ databases">
        <authorList>
            <person name="Zhirakovskaya E."/>
        </authorList>
    </citation>
    <scope>NUCLEOTIDE SEQUENCE</scope>
</reference>
<feature type="transmembrane region" description="Helical" evidence="5">
    <location>
        <begin position="130"/>
        <end position="149"/>
    </location>
</feature>
<evidence type="ECO:0000256" key="4">
    <source>
        <dbReference type="ARBA" id="ARBA00023136"/>
    </source>
</evidence>